<protein>
    <submittedName>
        <fullName evidence="2">Uncharacterized protein</fullName>
    </submittedName>
</protein>
<evidence type="ECO:0000313" key="2">
    <source>
        <dbReference type="EMBL" id="UYV75179.1"/>
    </source>
</evidence>
<accession>A0ABY6L215</accession>
<sequence length="121" mass="14547">MQLLLIFILFRSSACDVPLSIAFMMVNFFSSDILDPGLIRWRLLRENKKKNSTRKRDAMMKLQKIMKDVKGNLFKIKKRIVEAFPVVTYGCRNRLSEKKKQQDFKMWTRRRLLRVYGQKKE</sequence>
<dbReference type="Proteomes" id="UP001235939">
    <property type="component" value="Chromosome 12"/>
</dbReference>
<reference evidence="2 3" key="1">
    <citation type="submission" date="2022-01" db="EMBL/GenBank/DDBJ databases">
        <title>A chromosomal length assembly of Cordylochernes scorpioides.</title>
        <authorList>
            <person name="Zeh D."/>
            <person name="Zeh J."/>
        </authorList>
    </citation>
    <scope>NUCLEOTIDE SEQUENCE [LARGE SCALE GENOMIC DNA]</scope>
    <source>
        <strain evidence="2">IN4F17</strain>
        <tissue evidence="2">Whole Body</tissue>
    </source>
</reference>
<keyword evidence="3" id="KW-1185">Reference proteome</keyword>
<dbReference type="EMBL" id="CP092874">
    <property type="protein sequence ID" value="UYV75179.1"/>
    <property type="molecule type" value="Genomic_DNA"/>
</dbReference>
<organism evidence="2 3">
    <name type="scientific">Cordylochernes scorpioides</name>
    <dbReference type="NCBI Taxonomy" id="51811"/>
    <lineage>
        <taxon>Eukaryota</taxon>
        <taxon>Metazoa</taxon>
        <taxon>Ecdysozoa</taxon>
        <taxon>Arthropoda</taxon>
        <taxon>Chelicerata</taxon>
        <taxon>Arachnida</taxon>
        <taxon>Pseudoscorpiones</taxon>
        <taxon>Cheliferoidea</taxon>
        <taxon>Chernetidae</taxon>
        <taxon>Cordylochernes</taxon>
    </lineage>
</organism>
<gene>
    <name evidence="2" type="ORF">LAZ67_12002758</name>
</gene>
<feature type="signal peptide" evidence="1">
    <location>
        <begin position="1"/>
        <end position="15"/>
    </location>
</feature>
<proteinExistence type="predicted"/>
<feature type="chain" id="PRO_5046958710" evidence="1">
    <location>
        <begin position="16"/>
        <end position="121"/>
    </location>
</feature>
<keyword evidence="1" id="KW-0732">Signal</keyword>
<name>A0ABY6L215_9ARAC</name>
<evidence type="ECO:0000256" key="1">
    <source>
        <dbReference type="SAM" id="SignalP"/>
    </source>
</evidence>
<evidence type="ECO:0000313" key="3">
    <source>
        <dbReference type="Proteomes" id="UP001235939"/>
    </source>
</evidence>